<feature type="chain" id="PRO_5045426255" evidence="12">
    <location>
        <begin position="33"/>
        <end position="496"/>
    </location>
</feature>
<dbReference type="PROSITE" id="PS50262">
    <property type="entry name" value="G_PROTEIN_RECEP_F1_2"/>
    <property type="match status" value="1"/>
</dbReference>
<evidence type="ECO:0000256" key="5">
    <source>
        <dbReference type="ARBA" id="ARBA00023040"/>
    </source>
</evidence>
<feature type="transmembrane region" description="Helical" evidence="11">
    <location>
        <begin position="80"/>
        <end position="105"/>
    </location>
</feature>
<feature type="transmembrane region" description="Helical" evidence="11">
    <location>
        <begin position="117"/>
        <end position="142"/>
    </location>
</feature>
<feature type="compositionally biased region" description="Basic and acidic residues" evidence="10">
    <location>
        <begin position="376"/>
        <end position="385"/>
    </location>
</feature>
<evidence type="ECO:0000313" key="15">
    <source>
        <dbReference type="Proteomes" id="UP001164746"/>
    </source>
</evidence>
<dbReference type="Pfam" id="PF00001">
    <property type="entry name" value="7tm_1"/>
    <property type="match status" value="1"/>
</dbReference>
<feature type="transmembrane region" description="Helical" evidence="11">
    <location>
        <begin position="456"/>
        <end position="475"/>
    </location>
</feature>
<evidence type="ECO:0000256" key="8">
    <source>
        <dbReference type="ARBA" id="ARBA00023224"/>
    </source>
</evidence>
<keyword evidence="4 11" id="KW-1133">Transmembrane helix</keyword>
<name>A0ABY7F2U3_MYAAR</name>
<organism evidence="14 15">
    <name type="scientific">Mya arenaria</name>
    <name type="common">Soft-shell clam</name>
    <dbReference type="NCBI Taxonomy" id="6604"/>
    <lineage>
        <taxon>Eukaryota</taxon>
        <taxon>Metazoa</taxon>
        <taxon>Spiralia</taxon>
        <taxon>Lophotrochozoa</taxon>
        <taxon>Mollusca</taxon>
        <taxon>Bivalvia</taxon>
        <taxon>Autobranchia</taxon>
        <taxon>Heteroconchia</taxon>
        <taxon>Euheterodonta</taxon>
        <taxon>Imparidentia</taxon>
        <taxon>Neoheterodontei</taxon>
        <taxon>Myida</taxon>
        <taxon>Myoidea</taxon>
        <taxon>Myidae</taxon>
        <taxon>Mya</taxon>
    </lineage>
</organism>
<comment type="similarity">
    <text evidence="9">Belongs to the G-protein coupled receptor 1 family.</text>
</comment>
<accession>A0ABY7F2U3</accession>
<dbReference type="PANTHER" id="PTHR24230">
    <property type="entry name" value="G-PROTEIN COUPLED RECEPTOR"/>
    <property type="match status" value="1"/>
</dbReference>
<evidence type="ECO:0000256" key="3">
    <source>
        <dbReference type="ARBA" id="ARBA00022692"/>
    </source>
</evidence>
<dbReference type="PANTHER" id="PTHR24230:SF158">
    <property type="entry name" value="G-PROTEIN COUPLED RECEPTORS FAMILY 1 PROFILE DOMAIN-CONTAINING PROTEIN"/>
    <property type="match status" value="1"/>
</dbReference>
<evidence type="ECO:0000259" key="13">
    <source>
        <dbReference type="PROSITE" id="PS50262"/>
    </source>
</evidence>
<dbReference type="Proteomes" id="UP001164746">
    <property type="component" value="Chromosome 9"/>
</dbReference>
<evidence type="ECO:0000256" key="9">
    <source>
        <dbReference type="RuleBase" id="RU000688"/>
    </source>
</evidence>
<feature type="region of interest" description="Disordered" evidence="10">
    <location>
        <begin position="370"/>
        <end position="392"/>
    </location>
</feature>
<dbReference type="InterPro" id="IPR000276">
    <property type="entry name" value="GPCR_Rhodpsn"/>
</dbReference>
<keyword evidence="7 9" id="KW-0675">Receptor</keyword>
<feature type="signal peptide" evidence="12">
    <location>
        <begin position="1"/>
        <end position="32"/>
    </location>
</feature>
<feature type="transmembrane region" description="Helical" evidence="11">
    <location>
        <begin position="419"/>
        <end position="444"/>
    </location>
</feature>
<reference evidence="14" key="1">
    <citation type="submission" date="2022-11" db="EMBL/GenBank/DDBJ databases">
        <title>Centuries of genome instability and evolution in soft-shell clam transmissible cancer (bioRxiv).</title>
        <authorList>
            <person name="Hart S.F.M."/>
            <person name="Yonemitsu M.A."/>
            <person name="Giersch R.M."/>
            <person name="Beal B.F."/>
            <person name="Arriagada G."/>
            <person name="Davis B.W."/>
            <person name="Ostrander E.A."/>
            <person name="Goff S.P."/>
            <person name="Metzger M.J."/>
        </authorList>
    </citation>
    <scope>NUCLEOTIDE SEQUENCE</scope>
    <source>
        <strain evidence="14">MELC-2E11</strain>
        <tissue evidence="14">Siphon/mantle</tissue>
    </source>
</reference>
<feature type="transmembrane region" description="Helical" evidence="11">
    <location>
        <begin position="196"/>
        <end position="219"/>
    </location>
</feature>
<feature type="domain" description="G-protein coupled receptors family 1 profile" evidence="13">
    <location>
        <begin position="97"/>
        <end position="472"/>
    </location>
</feature>
<keyword evidence="2" id="KW-1003">Cell membrane</keyword>
<feature type="transmembrane region" description="Helical" evidence="11">
    <location>
        <begin position="312"/>
        <end position="336"/>
    </location>
</feature>
<evidence type="ECO:0000256" key="10">
    <source>
        <dbReference type="SAM" id="MobiDB-lite"/>
    </source>
</evidence>
<dbReference type="InterPro" id="IPR017452">
    <property type="entry name" value="GPCR_Rhodpsn_7TM"/>
</dbReference>
<dbReference type="SUPFAM" id="SSF81321">
    <property type="entry name" value="Family A G protein-coupled receptor-like"/>
    <property type="match status" value="1"/>
</dbReference>
<feature type="transmembrane region" description="Helical" evidence="11">
    <location>
        <begin position="154"/>
        <end position="175"/>
    </location>
</feature>
<evidence type="ECO:0000256" key="11">
    <source>
        <dbReference type="SAM" id="Phobius"/>
    </source>
</evidence>
<evidence type="ECO:0000256" key="6">
    <source>
        <dbReference type="ARBA" id="ARBA00023136"/>
    </source>
</evidence>
<proteinExistence type="inferred from homology"/>
<keyword evidence="3 9" id="KW-0812">Transmembrane</keyword>
<evidence type="ECO:0000256" key="12">
    <source>
        <dbReference type="SAM" id="SignalP"/>
    </source>
</evidence>
<evidence type="ECO:0000256" key="7">
    <source>
        <dbReference type="ARBA" id="ARBA00023170"/>
    </source>
</evidence>
<dbReference type="EMBL" id="CP111020">
    <property type="protein sequence ID" value="WAR15053.1"/>
    <property type="molecule type" value="Genomic_DNA"/>
</dbReference>
<dbReference type="PRINTS" id="PR00237">
    <property type="entry name" value="GPCRRHODOPSN"/>
</dbReference>
<keyword evidence="12" id="KW-0732">Signal</keyword>
<keyword evidence="15" id="KW-1185">Reference proteome</keyword>
<dbReference type="PROSITE" id="PS00237">
    <property type="entry name" value="G_PROTEIN_RECEP_F1_1"/>
    <property type="match status" value="1"/>
</dbReference>
<gene>
    <name evidence="14" type="ORF">MAR_005158</name>
</gene>
<dbReference type="Gene3D" id="1.20.1070.10">
    <property type="entry name" value="Rhodopsin 7-helix transmembrane proteins"/>
    <property type="match status" value="1"/>
</dbReference>
<protein>
    <submittedName>
        <fullName evidence="14">CCKAR-like protein</fullName>
    </submittedName>
</protein>
<comment type="subcellular location">
    <subcellularLocation>
        <location evidence="1">Cell membrane</location>
        <topology evidence="1">Multi-pass membrane protein</topology>
    </subcellularLocation>
</comment>
<keyword evidence="6 11" id="KW-0472">Membrane</keyword>
<dbReference type="SMART" id="SM01381">
    <property type="entry name" value="7TM_GPCR_Srsx"/>
    <property type="match status" value="1"/>
</dbReference>
<sequence>FIYLARQRCVWQILKICSWLCLGTSSLHYSSGCRINARAVTNSSQMYCAQDNVRIICLHSLKSETDDRNLRISTMEDPGVVTVMVMLSLFSICGTIGNSLVLYIYSHKKEKSTAGIFIMSLAGTDLFTCVFVMPFTEAVVFLNDMVRYDLACKIYMFFITCNVPFAAFIMVAIAIDRYFCICHPFLHVLNIFRAKVIVLCLLMVASTFGVITSLSYGVYSYELLVPDDEAPASTNVTMMYTESVNYGKNATFIAGDHRVCTNCSMELLGKLHVHNNNNKTEAHAGYHLLYTGLCAPNYIRTGPQFLNIYQRVYAGTYLLSFVVVFVLYGLLYRSIYKHRAKRRKRKRSSLYPSAIEFSNVESQFTAVTHVNPHSGRRSDPNHENGENDDIDAETHVELQPMRPKPRKGSRAISIKEKTLLANIRTAVMLFVVTVVFLVAFLPAWLMGLQAMEFNAVIFYMYFVYHTANPFIYAFMNKSFRDDLGKVLKCQSIPMVR</sequence>
<evidence type="ECO:0000256" key="4">
    <source>
        <dbReference type="ARBA" id="ARBA00022989"/>
    </source>
</evidence>
<evidence type="ECO:0000256" key="1">
    <source>
        <dbReference type="ARBA" id="ARBA00004651"/>
    </source>
</evidence>
<evidence type="ECO:0000256" key="2">
    <source>
        <dbReference type="ARBA" id="ARBA00022475"/>
    </source>
</evidence>
<evidence type="ECO:0000313" key="14">
    <source>
        <dbReference type="EMBL" id="WAR15053.1"/>
    </source>
</evidence>
<keyword evidence="5 9" id="KW-0297">G-protein coupled receptor</keyword>
<feature type="non-terminal residue" evidence="14">
    <location>
        <position position="496"/>
    </location>
</feature>
<dbReference type="CDD" id="cd00637">
    <property type="entry name" value="7tm_classA_rhodopsin-like"/>
    <property type="match status" value="1"/>
</dbReference>
<keyword evidence="8 9" id="KW-0807">Transducer</keyword>